<comment type="caution">
    <text evidence="1">The sequence shown here is derived from an EMBL/GenBank/DDBJ whole genome shotgun (WGS) entry which is preliminary data.</text>
</comment>
<sequence length="65" mass="7301">MWLIQRANETRRDSIRVVRTGRENHAEADDKTGEVGPLSRRALYKVDLSAILAYIEDANVACDGN</sequence>
<proteinExistence type="predicted"/>
<dbReference type="AlphaFoldDB" id="A0A558QS40"/>
<dbReference type="EMBL" id="VNIM01000154">
    <property type="protein sequence ID" value="TVV69966.1"/>
    <property type="molecule type" value="Genomic_DNA"/>
</dbReference>
<reference evidence="1 2" key="1">
    <citation type="submission" date="2019-07" db="EMBL/GenBank/DDBJ databases">
        <title>Sphingomonas solaris sp. nov., isolated from a solar panel from Boston, Massachusetts.</title>
        <authorList>
            <person name="Tanner K."/>
            <person name="Pascual J."/>
            <person name="Mancuso C."/>
            <person name="Pereto J."/>
            <person name="Khalil A."/>
            <person name="Vilanova C."/>
        </authorList>
    </citation>
    <scope>NUCLEOTIDE SEQUENCE [LARGE SCALE GENOMIC DNA]</scope>
    <source>
        <strain evidence="1 2">R4DWN</strain>
    </source>
</reference>
<evidence type="ECO:0000313" key="2">
    <source>
        <dbReference type="Proteomes" id="UP000318681"/>
    </source>
</evidence>
<accession>A0A558QS40</accession>
<protein>
    <submittedName>
        <fullName evidence="1">Uncharacterized protein</fullName>
    </submittedName>
</protein>
<name>A0A558QS40_9SPHN</name>
<dbReference type="RefSeq" id="WP_145155746.1">
    <property type="nucleotide sequence ID" value="NZ_VNIM01000154.1"/>
</dbReference>
<evidence type="ECO:0000313" key="1">
    <source>
        <dbReference type="EMBL" id="TVV69966.1"/>
    </source>
</evidence>
<organism evidence="1 2">
    <name type="scientific">Alterirhizorhabdus solaris</name>
    <dbReference type="NCBI Taxonomy" id="2529389"/>
    <lineage>
        <taxon>Bacteria</taxon>
        <taxon>Pseudomonadati</taxon>
        <taxon>Pseudomonadota</taxon>
        <taxon>Alphaproteobacteria</taxon>
        <taxon>Sphingomonadales</taxon>
        <taxon>Rhizorhabdaceae</taxon>
        <taxon>Alterirhizorhabdus</taxon>
    </lineage>
</organism>
<keyword evidence="2" id="KW-1185">Reference proteome</keyword>
<dbReference type="Proteomes" id="UP000318681">
    <property type="component" value="Unassembled WGS sequence"/>
</dbReference>
<gene>
    <name evidence="1" type="ORF">FOY91_20275</name>
</gene>